<feature type="transmembrane region" description="Helical" evidence="1">
    <location>
        <begin position="35"/>
        <end position="57"/>
    </location>
</feature>
<evidence type="ECO:0000313" key="2">
    <source>
        <dbReference type="EMBL" id="QPJ66697.1"/>
    </source>
</evidence>
<accession>A0A7T0C5B8</accession>
<gene>
    <name evidence="2" type="ORF">G3M78_15320</name>
</gene>
<dbReference type="Proteomes" id="UP000594464">
    <property type="component" value="Chromosome"/>
</dbReference>
<proteinExistence type="predicted"/>
<keyword evidence="1" id="KW-0812">Transmembrane</keyword>
<dbReference type="EMBL" id="CP048620">
    <property type="protein sequence ID" value="QPJ66697.1"/>
    <property type="molecule type" value="Genomic_DNA"/>
</dbReference>
<keyword evidence="1" id="KW-1133">Transmembrane helix</keyword>
<evidence type="ECO:0000256" key="1">
    <source>
        <dbReference type="SAM" id="Phobius"/>
    </source>
</evidence>
<feature type="transmembrane region" description="Helical" evidence="1">
    <location>
        <begin position="6"/>
        <end position="23"/>
    </location>
</feature>
<reference evidence="3" key="1">
    <citation type="submission" date="2020-02" db="EMBL/GenBank/DDBJ databases">
        <title>Genomic and physiological characterization of two novel Nitrospinaceae genera.</title>
        <authorList>
            <person name="Mueller A.J."/>
            <person name="Jung M.-Y."/>
            <person name="Strachan C.R."/>
            <person name="Herbold C.W."/>
            <person name="Kirkegaard R.H."/>
            <person name="Daims H."/>
        </authorList>
    </citation>
    <scope>NUCLEOTIDE SEQUENCE [LARGE SCALE GENOMIC DNA]</scope>
</reference>
<dbReference type="KEGG" id="nva:G3M78_15320"/>
<evidence type="ECO:0000313" key="3">
    <source>
        <dbReference type="Proteomes" id="UP000594464"/>
    </source>
</evidence>
<name>A0A7T0C5B8_9BACT</name>
<keyword evidence="1" id="KW-0472">Membrane</keyword>
<dbReference type="AlphaFoldDB" id="A0A7T0C5B8"/>
<protein>
    <submittedName>
        <fullName evidence="2">Uncharacterized protein</fullName>
    </submittedName>
</protein>
<organism evidence="2 3">
    <name type="scientific">Candidatus Nitrohelix vancouverensis</name>
    <dbReference type="NCBI Taxonomy" id="2705534"/>
    <lineage>
        <taxon>Bacteria</taxon>
        <taxon>Pseudomonadati</taxon>
        <taxon>Nitrospinota/Tectimicrobiota group</taxon>
        <taxon>Nitrospinota</taxon>
        <taxon>Nitrospinia</taxon>
        <taxon>Nitrospinales</taxon>
        <taxon>Nitrospinaceae</taxon>
        <taxon>Candidatus Nitrohelix</taxon>
    </lineage>
</organism>
<sequence length="69" mass="7742">MSPRYYIITGLLVLVGTVAVSYWKQVRGAKEIVKVFFGVLVFVLFLFSLIFGMASLLEHWGIAESGFIL</sequence>